<feature type="transmembrane region" description="Helical" evidence="9">
    <location>
        <begin position="92"/>
        <end position="110"/>
    </location>
</feature>
<keyword evidence="5 9" id="KW-0812">Transmembrane</keyword>
<keyword evidence="6 9" id="KW-1133">Transmembrane helix</keyword>
<keyword evidence="4 9" id="KW-0997">Cell inner membrane</keyword>
<evidence type="ECO:0000256" key="8">
    <source>
        <dbReference type="ARBA" id="ARBA00038436"/>
    </source>
</evidence>
<dbReference type="EMBL" id="RPEM01000008">
    <property type="protein sequence ID" value="TGD42592.1"/>
    <property type="molecule type" value="Genomic_DNA"/>
</dbReference>
<feature type="transmembrane region" description="Helical" evidence="9">
    <location>
        <begin position="12"/>
        <end position="34"/>
    </location>
</feature>
<dbReference type="Proteomes" id="UP000297741">
    <property type="component" value="Unassembled WGS sequence"/>
</dbReference>
<keyword evidence="2 9" id="KW-0813">Transport</keyword>
<dbReference type="Pfam" id="PF04290">
    <property type="entry name" value="DctQ"/>
    <property type="match status" value="1"/>
</dbReference>
<comment type="similarity">
    <text evidence="8 9">Belongs to the TRAP transporter small permease family.</text>
</comment>
<keyword evidence="12" id="KW-1185">Reference proteome</keyword>
<organism evidence="11 12">
    <name type="scientific">Pseudotabrizicola sediminis</name>
    <dbReference type="NCBI Taxonomy" id="2486418"/>
    <lineage>
        <taxon>Bacteria</taxon>
        <taxon>Pseudomonadati</taxon>
        <taxon>Pseudomonadota</taxon>
        <taxon>Alphaproteobacteria</taxon>
        <taxon>Rhodobacterales</taxon>
        <taxon>Paracoccaceae</taxon>
        <taxon>Pseudotabrizicola</taxon>
    </lineage>
</organism>
<evidence type="ECO:0000256" key="1">
    <source>
        <dbReference type="ARBA" id="ARBA00004429"/>
    </source>
</evidence>
<feature type="transmembrane region" description="Helical" evidence="9">
    <location>
        <begin position="140"/>
        <end position="158"/>
    </location>
</feature>
<dbReference type="InterPro" id="IPR055348">
    <property type="entry name" value="DctQ"/>
</dbReference>
<comment type="caution">
    <text evidence="11">The sequence shown here is derived from an EMBL/GenBank/DDBJ whole genome shotgun (WGS) entry which is preliminary data.</text>
</comment>
<gene>
    <name evidence="11" type="ORF">EEB11_12615</name>
</gene>
<evidence type="ECO:0000313" key="12">
    <source>
        <dbReference type="Proteomes" id="UP000297741"/>
    </source>
</evidence>
<evidence type="ECO:0000256" key="2">
    <source>
        <dbReference type="ARBA" id="ARBA00022448"/>
    </source>
</evidence>
<feature type="domain" description="Tripartite ATP-independent periplasmic transporters DctQ component" evidence="10">
    <location>
        <begin position="28"/>
        <end position="159"/>
    </location>
</feature>
<dbReference type="PANTHER" id="PTHR35011">
    <property type="entry name" value="2,3-DIKETO-L-GULONATE TRAP TRANSPORTER SMALL PERMEASE PROTEIN YIAM"/>
    <property type="match status" value="1"/>
</dbReference>
<proteinExistence type="inferred from homology"/>
<evidence type="ECO:0000256" key="4">
    <source>
        <dbReference type="ARBA" id="ARBA00022519"/>
    </source>
</evidence>
<comment type="subcellular location">
    <subcellularLocation>
        <location evidence="1 9">Cell inner membrane</location>
        <topology evidence="1 9">Multi-pass membrane protein</topology>
    </subcellularLocation>
</comment>
<name>A0ABY2KL28_9RHOB</name>
<protein>
    <recommendedName>
        <fullName evidence="9">TRAP transporter small permease protein</fullName>
    </recommendedName>
</protein>
<evidence type="ECO:0000256" key="5">
    <source>
        <dbReference type="ARBA" id="ARBA00022692"/>
    </source>
</evidence>
<dbReference type="PANTHER" id="PTHR35011:SF10">
    <property type="entry name" value="TRAP TRANSPORTER SMALL PERMEASE PROTEIN"/>
    <property type="match status" value="1"/>
</dbReference>
<evidence type="ECO:0000256" key="7">
    <source>
        <dbReference type="ARBA" id="ARBA00023136"/>
    </source>
</evidence>
<evidence type="ECO:0000256" key="6">
    <source>
        <dbReference type="ARBA" id="ARBA00022989"/>
    </source>
</evidence>
<evidence type="ECO:0000256" key="9">
    <source>
        <dbReference type="RuleBase" id="RU369079"/>
    </source>
</evidence>
<comment type="subunit">
    <text evidence="9">The complex comprises the extracytoplasmic solute receptor protein and the two transmembrane proteins.</text>
</comment>
<dbReference type="InterPro" id="IPR007387">
    <property type="entry name" value="TRAP_DctQ"/>
</dbReference>
<feature type="transmembrane region" description="Helical" evidence="9">
    <location>
        <begin position="54"/>
        <end position="71"/>
    </location>
</feature>
<comment type="function">
    <text evidence="9">Part of the tripartite ATP-independent periplasmic (TRAP) transport system.</text>
</comment>
<evidence type="ECO:0000313" key="11">
    <source>
        <dbReference type="EMBL" id="TGD42592.1"/>
    </source>
</evidence>
<evidence type="ECO:0000259" key="10">
    <source>
        <dbReference type="Pfam" id="PF04290"/>
    </source>
</evidence>
<accession>A0ABY2KL28</accession>
<keyword evidence="7 9" id="KW-0472">Membrane</keyword>
<reference evidence="11 12" key="1">
    <citation type="submission" date="2018-11" db="EMBL/GenBank/DDBJ databases">
        <title>Tabrizicola sp. isolated from sediment of alpine lake.</title>
        <authorList>
            <person name="Liu Z."/>
        </authorList>
    </citation>
    <scope>NUCLEOTIDE SEQUENCE [LARGE SCALE GENOMIC DNA]</scope>
    <source>
        <strain evidence="11 12">DRYC-M-16</strain>
    </source>
</reference>
<sequence>MMYRVFRRALDAAISAAMAVAEIAMALMMLHVVLQIAMRGIFRISIDSVPEIVAFYYMAGMIFLSFAYVTREDGHISASLFTDMLPRRANELLQGLIFVVLAIGMGLFAWETLHEAIRMTRIGEFHQGASINLPKWPTRWFAPIGCGLMALSALVLALDKIVGRPVGMTPSAVTHAAKG</sequence>
<keyword evidence="3" id="KW-1003">Cell membrane</keyword>
<evidence type="ECO:0000256" key="3">
    <source>
        <dbReference type="ARBA" id="ARBA00022475"/>
    </source>
</evidence>